<comment type="caution">
    <text evidence="1">The sequence shown here is derived from an EMBL/GenBank/DDBJ whole genome shotgun (WGS) entry which is preliminary data.</text>
</comment>
<organism evidence="1 2">
    <name type="scientific">Euplotes crassus</name>
    <dbReference type="NCBI Taxonomy" id="5936"/>
    <lineage>
        <taxon>Eukaryota</taxon>
        <taxon>Sar</taxon>
        <taxon>Alveolata</taxon>
        <taxon>Ciliophora</taxon>
        <taxon>Intramacronucleata</taxon>
        <taxon>Spirotrichea</taxon>
        <taxon>Hypotrichia</taxon>
        <taxon>Euplotida</taxon>
        <taxon>Euplotidae</taxon>
        <taxon>Moneuplotes</taxon>
    </lineage>
</organism>
<protein>
    <submittedName>
        <fullName evidence="1">Uncharacterized protein</fullName>
    </submittedName>
</protein>
<sequence>MIQTFNIPIGLKPQELEVKAFKGIQDHKERLSSPRLLSPNTDISQNQLRYLTIIQKAHRLSNQTSTGFNSPTVLSRMLSRNQHFNRAGECLLHRISTSSTLPSLTCSRCENVQPCNDCRHDPCLCLDSWTQGFLTREEPSTCCQENI</sequence>
<proteinExistence type="predicted"/>
<dbReference type="Proteomes" id="UP001295684">
    <property type="component" value="Unassembled WGS sequence"/>
</dbReference>
<dbReference type="AlphaFoldDB" id="A0AAD1ULA2"/>
<accession>A0AAD1ULA2</accession>
<name>A0AAD1ULA2_EUPCR</name>
<evidence type="ECO:0000313" key="1">
    <source>
        <dbReference type="EMBL" id="CAI2370847.1"/>
    </source>
</evidence>
<reference evidence="1" key="1">
    <citation type="submission" date="2023-07" db="EMBL/GenBank/DDBJ databases">
        <authorList>
            <consortium name="AG Swart"/>
            <person name="Singh M."/>
            <person name="Singh A."/>
            <person name="Seah K."/>
            <person name="Emmerich C."/>
        </authorList>
    </citation>
    <scope>NUCLEOTIDE SEQUENCE</scope>
    <source>
        <strain evidence="1">DP1</strain>
    </source>
</reference>
<dbReference type="EMBL" id="CAMPGE010012061">
    <property type="protein sequence ID" value="CAI2370847.1"/>
    <property type="molecule type" value="Genomic_DNA"/>
</dbReference>
<keyword evidence="2" id="KW-1185">Reference proteome</keyword>
<evidence type="ECO:0000313" key="2">
    <source>
        <dbReference type="Proteomes" id="UP001295684"/>
    </source>
</evidence>
<gene>
    <name evidence="1" type="ORF">ECRASSUSDP1_LOCUS12166</name>
</gene>